<dbReference type="STRING" id="230819.A0A5C3KZM7"/>
<proteinExistence type="predicted"/>
<evidence type="ECO:0000256" key="1">
    <source>
        <dbReference type="SAM" id="MobiDB-lite"/>
    </source>
</evidence>
<reference evidence="3 4" key="1">
    <citation type="journal article" date="2019" name="Nat. Ecol. Evol.">
        <title>Megaphylogeny resolves global patterns of mushroom evolution.</title>
        <authorList>
            <person name="Varga T."/>
            <person name="Krizsan K."/>
            <person name="Foldi C."/>
            <person name="Dima B."/>
            <person name="Sanchez-Garcia M."/>
            <person name="Sanchez-Ramirez S."/>
            <person name="Szollosi G.J."/>
            <person name="Szarkandi J.G."/>
            <person name="Papp V."/>
            <person name="Albert L."/>
            <person name="Andreopoulos W."/>
            <person name="Angelini C."/>
            <person name="Antonin V."/>
            <person name="Barry K.W."/>
            <person name="Bougher N.L."/>
            <person name="Buchanan P."/>
            <person name="Buyck B."/>
            <person name="Bense V."/>
            <person name="Catcheside P."/>
            <person name="Chovatia M."/>
            <person name="Cooper J."/>
            <person name="Damon W."/>
            <person name="Desjardin D."/>
            <person name="Finy P."/>
            <person name="Geml J."/>
            <person name="Haridas S."/>
            <person name="Hughes K."/>
            <person name="Justo A."/>
            <person name="Karasinski D."/>
            <person name="Kautmanova I."/>
            <person name="Kiss B."/>
            <person name="Kocsube S."/>
            <person name="Kotiranta H."/>
            <person name="LaButti K.M."/>
            <person name="Lechner B.E."/>
            <person name="Liimatainen K."/>
            <person name="Lipzen A."/>
            <person name="Lukacs Z."/>
            <person name="Mihaltcheva S."/>
            <person name="Morgado L.N."/>
            <person name="Niskanen T."/>
            <person name="Noordeloos M.E."/>
            <person name="Ohm R.A."/>
            <person name="Ortiz-Santana B."/>
            <person name="Ovrebo C."/>
            <person name="Racz N."/>
            <person name="Riley R."/>
            <person name="Savchenko A."/>
            <person name="Shiryaev A."/>
            <person name="Soop K."/>
            <person name="Spirin V."/>
            <person name="Szebenyi C."/>
            <person name="Tomsovsky M."/>
            <person name="Tulloss R.E."/>
            <person name="Uehling J."/>
            <person name="Grigoriev I.V."/>
            <person name="Vagvolgyi C."/>
            <person name="Papp T."/>
            <person name="Martin F.M."/>
            <person name="Miettinen O."/>
            <person name="Hibbett D.S."/>
            <person name="Nagy L.G."/>
        </authorList>
    </citation>
    <scope>NUCLEOTIDE SEQUENCE [LARGE SCALE GENOMIC DNA]</scope>
    <source>
        <strain evidence="3 4">CBS 121175</strain>
    </source>
</reference>
<feature type="transmembrane region" description="Helical" evidence="2">
    <location>
        <begin position="35"/>
        <end position="54"/>
    </location>
</feature>
<feature type="region of interest" description="Disordered" evidence="1">
    <location>
        <begin position="192"/>
        <end position="265"/>
    </location>
</feature>
<keyword evidence="2" id="KW-0812">Transmembrane</keyword>
<sequence>MKLPIRARTCIKNFLWISRAKIVYQRITLTRYTSFYFLFTVFLCLITSALHAVVVSDNTKAVTILDSVLLFSKLPPHITQIVDRVLQRCDGVPEGGAVCEIVVDLNEGSPALRRRKLEIYSRLMLRQVAPSGETGEDDKSSEGSSVDGDGTSSVSSNDSAEDLSASNTPTYASTPQAPAETILQPTLVTITNTPPVTTASGSPSASSPTASTAGPIQDTLNVPQRTESASRVTATSASAPTATSKGEQHSASPFPPNFPGETADSSIVSEECALSLSWLEDGLHDASREDIALLLSNLWMLTIGVFAESPWDIQHQDTGRINPGLDPKRISPTSRTVIVPRPCQGQDFLGKWWEESLAHAIPIVVLNGIGIIFLGFFTWKLYHVYSTQTFSRVGASPIVHRMYKVLLLFSAGLHLSMFFSIVSAGLWISKMTHGNIREFAHHRHTYTAVFAVFILAIIPWVIMGWVSVRKEARKRFWVFVGMSVLLVSFSSFMFSSAFGLLCRINFGKGLSGFLDVSEALEGADFTPVNFSHYNEKRDGESGTWGASQRNDILRSVSRTDIAIPEKIHQDGTGPLPQDNPFIAAQEIERDVVYSDNLRDPVRVHLSSEPKLVSEKYQASMPPSRRSASQGNDGINAILNAAPASGDLNPSIASNSVMEYYMHPRAEVKDPDPWGHFSSKQGGEGRVSPMMESRPTSTLSQFLWHSQLAIMNPDAYRASVASSNASTIPPPVHIPTSARFSSANSSIRGIAAAFPTVPRPRSLEQV</sequence>
<dbReference type="InterPro" id="IPR040410">
    <property type="entry name" value="UPF0658_Golgi"/>
</dbReference>
<feature type="transmembrane region" description="Helical" evidence="2">
    <location>
        <begin position="360"/>
        <end position="382"/>
    </location>
</feature>
<gene>
    <name evidence="3" type="ORF">FA15DRAFT_703125</name>
</gene>
<organism evidence="3 4">
    <name type="scientific">Coprinopsis marcescibilis</name>
    <name type="common">Agaric fungus</name>
    <name type="synonym">Psathyrella marcescibilis</name>
    <dbReference type="NCBI Taxonomy" id="230819"/>
    <lineage>
        <taxon>Eukaryota</taxon>
        <taxon>Fungi</taxon>
        <taxon>Dikarya</taxon>
        <taxon>Basidiomycota</taxon>
        <taxon>Agaricomycotina</taxon>
        <taxon>Agaricomycetes</taxon>
        <taxon>Agaricomycetidae</taxon>
        <taxon>Agaricales</taxon>
        <taxon>Agaricineae</taxon>
        <taxon>Psathyrellaceae</taxon>
        <taxon>Coprinopsis</taxon>
    </lineage>
</organism>
<keyword evidence="2" id="KW-0472">Membrane</keyword>
<dbReference type="Proteomes" id="UP000307440">
    <property type="component" value="Unassembled WGS sequence"/>
</dbReference>
<evidence type="ECO:0000313" key="3">
    <source>
        <dbReference type="EMBL" id="TFK26144.1"/>
    </source>
</evidence>
<dbReference type="PANTHER" id="PTHR34391">
    <property type="entry name" value="UPF0658 GOLGI APPARATUS MEMBRANE PROTEIN C1952.10C-RELATED"/>
    <property type="match status" value="1"/>
</dbReference>
<feature type="compositionally biased region" description="Polar residues" evidence="1">
    <location>
        <begin position="164"/>
        <end position="176"/>
    </location>
</feature>
<feature type="region of interest" description="Disordered" evidence="1">
    <location>
        <begin position="130"/>
        <end position="179"/>
    </location>
</feature>
<keyword evidence="4" id="KW-1185">Reference proteome</keyword>
<evidence type="ECO:0000256" key="2">
    <source>
        <dbReference type="SAM" id="Phobius"/>
    </source>
</evidence>
<protein>
    <submittedName>
        <fullName evidence="3">Uncharacterized protein</fullName>
    </submittedName>
</protein>
<feature type="region of interest" description="Disordered" evidence="1">
    <location>
        <begin position="671"/>
        <end position="691"/>
    </location>
</feature>
<feature type="transmembrane region" description="Helical" evidence="2">
    <location>
        <begin position="448"/>
        <end position="466"/>
    </location>
</feature>
<dbReference type="GO" id="GO:0005794">
    <property type="term" value="C:Golgi apparatus"/>
    <property type="evidence" value="ECO:0007669"/>
    <property type="project" value="TreeGrafter"/>
</dbReference>
<dbReference type="OrthoDB" id="2684482at2759"/>
<accession>A0A5C3KZM7</accession>
<name>A0A5C3KZM7_COPMA</name>
<feature type="compositionally biased region" description="Low complexity" evidence="1">
    <location>
        <begin position="226"/>
        <end position="244"/>
    </location>
</feature>
<feature type="transmembrane region" description="Helical" evidence="2">
    <location>
        <begin position="403"/>
        <end position="428"/>
    </location>
</feature>
<evidence type="ECO:0000313" key="4">
    <source>
        <dbReference type="Proteomes" id="UP000307440"/>
    </source>
</evidence>
<dbReference type="AlphaFoldDB" id="A0A5C3KZM7"/>
<feature type="compositionally biased region" description="Low complexity" evidence="1">
    <location>
        <begin position="193"/>
        <end position="215"/>
    </location>
</feature>
<feature type="compositionally biased region" description="Low complexity" evidence="1">
    <location>
        <begin position="142"/>
        <end position="158"/>
    </location>
</feature>
<dbReference type="PANTHER" id="PTHR34391:SF2">
    <property type="entry name" value="TRP C-TERMINAL DOMAIN-CONTAINING PROTEIN"/>
    <property type="match status" value="1"/>
</dbReference>
<keyword evidence="2" id="KW-1133">Transmembrane helix</keyword>
<dbReference type="EMBL" id="ML210178">
    <property type="protein sequence ID" value="TFK26144.1"/>
    <property type="molecule type" value="Genomic_DNA"/>
</dbReference>
<feature type="transmembrane region" description="Helical" evidence="2">
    <location>
        <begin position="478"/>
        <end position="501"/>
    </location>
</feature>